<dbReference type="RefSeq" id="WP_302927707.1">
    <property type="nucleotide sequence ID" value="NZ_JAJEPW010000003.1"/>
</dbReference>
<dbReference type="GO" id="GO:0004146">
    <property type="term" value="F:dihydrofolate reductase activity"/>
    <property type="evidence" value="ECO:0007669"/>
    <property type="project" value="UniProtKB-EC"/>
</dbReference>
<dbReference type="CDD" id="cd00209">
    <property type="entry name" value="DHFR"/>
    <property type="match status" value="1"/>
</dbReference>
<evidence type="ECO:0000256" key="3">
    <source>
        <dbReference type="ARBA" id="ARBA00012856"/>
    </source>
</evidence>
<evidence type="ECO:0000256" key="5">
    <source>
        <dbReference type="ARBA" id="ARBA00022857"/>
    </source>
</evidence>
<evidence type="ECO:0000256" key="1">
    <source>
        <dbReference type="ARBA" id="ARBA00004903"/>
    </source>
</evidence>
<dbReference type="GO" id="GO:0006730">
    <property type="term" value="P:one-carbon metabolic process"/>
    <property type="evidence" value="ECO:0007669"/>
    <property type="project" value="UniProtKB-KW"/>
</dbReference>
<evidence type="ECO:0000259" key="7">
    <source>
        <dbReference type="PROSITE" id="PS51330"/>
    </source>
</evidence>
<dbReference type="Proteomes" id="UP001199319">
    <property type="component" value="Unassembled WGS sequence"/>
</dbReference>
<dbReference type="PRINTS" id="PR00070">
    <property type="entry name" value="DHFR"/>
</dbReference>
<comment type="pathway">
    <text evidence="1">Cofactor biosynthesis; tetrahydrofolate biosynthesis; 5,6,7,8-tetrahydrofolate from 7,8-dihydrofolate: step 1/1.</text>
</comment>
<dbReference type="GO" id="GO:0050661">
    <property type="term" value="F:NADP binding"/>
    <property type="evidence" value="ECO:0007669"/>
    <property type="project" value="InterPro"/>
</dbReference>
<dbReference type="Gene3D" id="3.40.430.10">
    <property type="entry name" value="Dihydrofolate Reductase, subunit A"/>
    <property type="match status" value="1"/>
</dbReference>
<evidence type="ECO:0000313" key="9">
    <source>
        <dbReference type="Proteomes" id="UP001199319"/>
    </source>
</evidence>
<comment type="caution">
    <text evidence="8">The sequence shown here is derived from an EMBL/GenBank/DDBJ whole genome shotgun (WGS) entry which is preliminary data.</text>
</comment>
<evidence type="ECO:0000256" key="4">
    <source>
        <dbReference type="ARBA" id="ARBA00022563"/>
    </source>
</evidence>
<keyword evidence="9" id="KW-1185">Reference proteome</keyword>
<sequence length="154" mass="17102">MIAIAAVCENGGIGREGALLFYIREDLRRFRQLTLGKTVVMGRRTLESLPGGRGLPDRRNLVLTRDTDFTAPGAEVIHDLAEVPEDAVVIGGESVYRQLLPRCSTVYLTRIFAAPQADAFFPDLSRDSAWTEAEQSETFTSGGVSFQYVTYRRK</sequence>
<keyword evidence="4" id="KW-0554">One-carbon metabolism</keyword>
<feature type="domain" description="DHFR" evidence="7">
    <location>
        <begin position="1"/>
        <end position="153"/>
    </location>
</feature>
<protein>
    <recommendedName>
        <fullName evidence="3">dihydrofolate reductase</fullName>
        <ecNumber evidence="3">1.5.1.3</ecNumber>
    </recommendedName>
</protein>
<dbReference type="SUPFAM" id="SSF53597">
    <property type="entry name" value="Dihydrofolate reductase-like"/>
    <property type="match status" value="1"/>
</dbReference>
<dbReference type="GO" id="GO:0046655">
    <property type="term" value="P:folic acid metabolic process"/>
    <property type="evidence" value="ECO:0007669"/>
    <property type="project" value="TreeGrafter"/>
</dbReference>
<keyword evidence="5" id="KW-0521">NADP</keyword>
<dbReference type="PANTHER" id="PTHR48069:SF3">
    <property type="entry name" value="DIHYDROFOLATE REDUCTASE"/>
    <property type="match status" value="1"/>
</dbReference>
<reference evidence="8" key="1">
    <citation type="submission" date="2021-10" db="EMBL/GenBank/DDBJ databases">
        <title>Anaerobic single-cell dispensing facilitates the cultivation of human gut bacteria.</title>
        <authorList>
            <person name="Afrizal A."/>
        </authorList>
    </citation>
    <scope>NUCLEOTIDE SEQUENCE</scope>
    <source>
        <strain evidence="8">CLA-AA-H272</strain>
    </source>
</reference>
<evidence type="ECO:0000256" key="2">
    <source>
        <dbReference type="ARBA" id="ARBA00009539"/>
    </source>
</evidence>
<accession>A0AAE3DE27</accession>
<proteinExistence type="inferred from homology"/>
<evidence type="ECO:0000256" key="6">
    <source>
        <dbReference type="ARBA" id="ARBA00023002"/>
    </source>
</evidence>
<dbReference type="AlphaFoldDB" id="A0AAE3DE27"/>
<organism evidence="8 9">
    <name type="scientific">Brotocaccenecus cirricatena</name>
    <dbReference type="NCBI Taxonomy" id="3064195"/>
    <lineage>
        <taxon>Bacteria</taxon>
        <taxon>Bacillati</taxon>
        <taxon>Bacillota</taxon>
        <taxon>Clostridia</taxon>
        <taxon>Eubacteriales</taxon>
        <taxon>Oscillospiraceae</taxon>
        <taxon>Brotocaccenecus</taxon>
    </lineage>
</organism>
<dbReference type="InterPro" id="IPR001796">
    <property type="entry name" value="DHFR_dom"/>
</dbReference>
<keyword evidence="6" id="KW-0560">Oxidoreductase</keyword>
<dbReference type="EC" id="1.5.1.3" evidence="3"/>
<name>A0AAE3DE27_9FIRM</name>
<dbReference type="InterPro" id="IPR024072">
    <property type="entry name" value="DHFR-like_dom_sf"/>
</dbReference>
<evidence type="ECO:0000313" key="8">
    <source>
        <dbReference type="EMBL" id="MCC2128301.1"/>
    </source>
</evidence>
<dbReference type="GO" id="GO:0046452">
    <property type="term" value="P:dihydrofolate metabolic process"/>
    <property type="evidence" value="ECO:0007669"/>
    <property type="project" value="TreeGrafter"/>
</dbReference>
<dbReference type="InterPro" id="IPR012259">
    <property type="entry name" value="DHFR"/>
</dbReference>
<dbReference type="Pfam" id="PF00186">
    <property type="entry name" value="DHFR_1"/>
    <property type="match status" value="1"/>
</dbReference>
<dbReference type="GO" id="GO:0046654">
    <property type="term" value="P:tetrahydrofolate biosynthetic process"/>
    <property type="evidence" value="ECO:0007669"/>
    <property type="project" value="InterPro"/>
</dbReference>
<dbReference type="PROSITE" id="PS51330">
    <property type="entry name" value="DHFR_2"/>
    <property type="match status" value="1"/>
</dbReference>
<comment type="similarity">
    <text evidence="2">Belongs to the dihydrofolate reductase family.</text>
</comment>
<dbReference type="GO" id="GO:0005829">
    <property type="term" value="C:cytosol"/>
    <property type="evidence" value="ECO:0007669"/>
    <property type="project" value="TreeGrafter"/>
</dbReference>
<dbReference type="PANTHER" id="PTHR48069">
    <property type="entry name" value="DIHYDROFOLATE REDUCTASE"/>
    <property type="match status" value="1"/>
</dbReference>
<dbReference type="EMBL" id="JAJEPW010000003">
    <property type="protein sequence ID" value="MCC2128301.1"/>
    <property type="molecule type" value="Genomic_DNA"/>
</dbReference>
<gene>
    <name evidence="8" type="ORF">LKD37_01990</name>
</gene>